<dbReference type="Gene3D" id="3.40.50.150">
    <property type="entry name" value="Vaccinia Virus protein VP39"/>
    <property type="match status" value="1"/>
</dbReference>
<dbReference type="Pfam" id="PF13679">
    <property type="entry name" value="Methyltransf_32"/>
    <property type="match status" value="2"/>
</dbReference>
<dbReference type="SUPFAM" id="SSF53335">
    <property type="entry name" value="S-adenosyl-L-methionine-dependent methyltransferases"/>
    <property type="match status" value="1"/>
</dbReference>
<evidence type="ECO:0000259" key="1">
    <source>
        <dbReference type="Pfam" id="PF13679"/>
    </source>
</evidence>
<reference evidence="3" key="3">
    <citation type="submission" date="2015-06" db="UniProtKB">
        <authorList>
            <consortium name="EnsemblMetazoa"/>
        </authorList>
    </citation>
    <scope>IDENTIFICATION</scope>
</reference>
<dbReference type="EMBL" id="AMQM01000212">
    <property type="status" value="NOT_ANNOTATED_CDS"/>
    <property type="molecule type" value="Genomic_DNA"/>
</dbReference>
<feature type="domain" description="Methyltransferase" evidence="1">
    <location>
        <begin position="104"/>
        <end position="145"/>
    </location>
</feature>
<proteinExistence type="predicted"/>
<accession>T1ENR3</accession>
<dbReference type="InterPro" id="IPR029063">
    <property type="entry name" value="SAM-dependent_MTases_sf"/>
</dbReference>
<dbReference type="InterPro" id="IPR025714">
    <property type="entry name" value="Methyltranfer_dom"/>
</dbReference>
<dbReference type="EnsemblMetazoa" id="HelroT159218">
    <property type="protein sequence ID" value="HelroP159218"/>
    <property type="gene ID" value="HelroG159218"/>
</dbReference>
<reference evidence="2 4" key="2">
    <citation type="journal article" date="2013" name="Nature">
        <title>Insights into bilaterian evolution from three spiralian genomes.</title>
        <authorList>
            <person name="Simakov O."/>
            <person name="Marletaz F."/>
            <person name="Cho S.J."/>
            <person name="Edsinger-Gonzales E."/>
            <person name="Havlak P."/>
            <person name="Hellsten U."/>
            <person name="Kuo D.H."/>
            <person name="Larsson T."/>
            <person name="Lv J."/>
            <person name="Arendt D."/>
            <person name="Savage R."/>
            <person name="Osoegawa K."/>
            <person name="de Jong P."/>
            <person name="Grimwood J."/>
            <person name="Chapman J.A."/>
            <person name="Shapiro H."/>
            <person name="Aerts A."/>
            <person name="Otillar R.P."/>
            <person name="Terry A.Y."/>
            <person name="Boore J.L."/>
            <person name="Grigoriev I.V."/>
            <person name="Lindberg D.R."/>
            <person name="Seaver E.C."/>
            <person name="Weisblat D.A."/>
            <person name="Putnam N.H."/>
            <person name="Rokhsar D.S."/>
        </authorList>
    </citation>
    <scope>NUCLEOTIDE SEQUENCE</scope>
</reference>
<dbReference type="InParanoid" id="T1ENR3"/>
<organism evidence="3 4">
    <name type="scientific">Helobdella robusta</name>
    <name type="common">Californian leech</name>
    <dbReference type="NCBI Taxonomy" id="6412"/>
    <lineage>
        <taxon>Eukaryota</taxon>
        <taxon>Metazoa</taxon>
        <taxon>Spiralia</taxon>
        <taxon>Lophotrochozoa</taxon>
        <taxon>Annelida</taxon>
        <taxon>Clitellata</taxon>
        <taxon>Hirudinea</taxon>
        <taxon>Rhynchobdellida</taxon>
        <taxon>Glossiphoniidae</taxon>
        <taxon>Helobdella</taxon>
    </lineage>
</organism>
<dbReference type="GeneID" id="20198213"/>
<dbReference type="KEGG" id="hro:HELRODRAFT_159218"/>
<dbReference type="RefSeq" id="XP_009009363.1">
    <property type="nucleotide sequence ID" value="XM_009011115.1"/>
</dbReference>
<protein>
    <recommendedName>
        <fullName evidence="1">Methyltransferase domain-containing protein</fullName>
    </recommendedName>
</protein>
<reference evidence="4" key="1">
    <citation type="submission" date="2012-12" db="EMBL/GenBank/DDBJ databases">
        <authorList>
            <person name="Hellsten U."/>
            <person name="Grimwood J."/>
            <person name="Chapman J.A."/>
            <person name="Shapiro H."/>
            <person name="Aerts A."/>
            <person name="Otillar R.P."/>
            <person name="Terry A.Y."/>
            <person name="Boore J.L."/>
            <person name="Simakov O."/>
            <person name="Marletaz F."/>
            <person name="Cho S.-J."/>
            <person name="Edsinger-Gonzales E."/>
            <person name="Havlak P."/>
            <person name="Kuo D.-H."/>
            <person name="Larsson T."/>
            <person name="Lv J."/>
            <person name="Arendt D."/>
            <person name="Savage R."/>
            <person name="Osoegawa K."/>
            <person name="de Jong P."/>
            <person name="Lindberg D.R."/>
            <person name="Seaver E.C."/>
            <person name="Weisblat D.A."/>
            <person name="Putnam N.H."/>
            <person name="Grigoriev I.V."/>
            <person name="Rokhsar D.S."/>
        </authorList>
    </citation>
    <scope>NUCLEOTIDE SEQUENCE</scope>
</reference>
<gene>
    <name evidence="3" type="primary">20198213</name>
    <name evidence="2" type="ORF">HELRODRAFT_159218</name>
</gene>
<dbReference type="EMBL" id="KB095811">
    <property type="protein sequence ID" value="ESO12643.1"/>
    <property type="molecule type" value="Genomic_DNA"/>
</dbReference>
<dbReference type="CDD" id="cd02440">
    <property type="entry name" value="AdoMet_MTases"/>
    <property type="match status" value="1"/>
</dbReference>
<dbReference type="PANTHER" id="PTHR12496">
    <property type="entry name" value="CGI-41 METHYLTRANSFERASE"/>
    <property type="match status" value="1"/>
</dbReference>
<dbReference type="InterPro" id="IPR052220">
    <property type="entry name" value="METTL25"/>
</dbReference>
<dbReference type="eggNOG" id="KOG2651">
    <property type="taxonomic scope" value="Eukaryota"/>
</dbReference>
<dbReference type="HOGENOM" id="CLU_016581_4_0_1"/>
<sequence length="324" mass="37365">MCFALSLHKYNAEHFSESLLLANDLKKNMNPKKVHEVERMAKFIDMKCKELDCKYIIDIGSGMGYLGFVMTKLLDYKVLGIEISEKMSRKTNARAENGESGIPDMCLVGLHCCGDLSVSTIKTFCQLKSIKLLLLFSCCYHSMKQNDDRTFENFPLSSDFKFLNQHYCLNLYSFRLAAQQTRSSWKLQTSNDHHLHMLNVGYRSILELACHKYGLAFKKNHRKLTKICNNTSFPDYLNSICSRSTLTIDHSAMNKILALYQTCHPVMKLIEPFTMLQVMFQPIIELLILEDRCRYVKEQGFNCKVVQVFDDQVSSRNCAILAHK</sequence>
<dbReference type="OMA" id="HINHGIN"/>
<dbReference type="Proteomes" id="UP000015101">
    <property type="component" value="Unassembled WGS sequence"/>
</dbReference>
<dbReference type="AlphaFoldDB" id="T1ENR3"/>
<keyword evidence="4" id="KW-1185">Reference proteome</keyword>
<name>T1ENR3_HELRO</name>
<dbReference type="FunCoup" id="T1ENR3">
    <property type="interactions" value="131"/>
</dbReference>
<dbReference type="CTD" id="20198213"/>
<dbReference type="STRING" id="6412.T1ENR3"/>
<feature type="domain" description="Methyltransferase" evidence="1">
    <location>
        <begin position="32"/>
        <end position="97"/>
    </location>
</feature>
<evidence type="ECO:0000313" key="4">
    <source>
        <dbReference type="Proteomes" id="UP000015101"/>
    </source>
</evidence>
<dbReference type="OrthoDB" id="10258156at2759"/>
<evidence type="ECO:0000313" key="3">
    <source>
        <dbReference type="EnsemblMetazoa" id="HelroP159218"/>
    </source>
</evidence>
<evidence type="ECO:0000313" key="2">
    <source>
        <dbReference type="EMBL" id="ESO12643.1"/>
    </source>
</evidence>
<dbReference type="PANTHER" id="PTHR12496:SF0">
    <property type="entry name" value="METHYLTRANSFERASE DOMAIN-CONTAINING PROTEIN"/>
    <property type="match status" value="1"/>
</dbReference>